<evidence type="ECO:0000256" key="3">
    <source>
        <dbReference type="ARBA" id="ARBA00023274"/>
    </source>
</evidence>
<dbReference type="Gene3D" id="1.10.10.10">
    <property type="entry name" value="Winged helix-like DNA-binding domain superfamily/Winged helix DNA-binding domain"/>
    <property type="match status" value="1"/>
</dbReference>
<dbReference type="EMBL" id="CAJPVJ010012742">
    <property type="protein sequence ID" value="CAG2174486.1"/>
    <property type="molecule type" value="Genomic_DNA"/>
</dbReference>
<dbReference type="PANTHER" id="PTHR12850">
    <property type="entry name" value="40S RIBOSOMAL PROTEIN S25"/>
    <property type="match status" value="1"/>
</dbReference>
<dbReference type="Pfam" id="PF03297">
    <property type="entry name" value="Ribosomal_S25"/>
    <property type="match status" value="1"/>
</dbReference>
<reference evidence="9" key="1">
    <citation type="submission" date="2020-11" db="EMBL/GenBank/DDBJ databases">
        <authorList>
            <person name="Tran Van P."/>
        </authorList>
    </citation>
    <scope>NUCLEOTIDE SEQUENCE</scope>
</reference>
<dbReference type="GO" id="GO:1990904">
    <property type="term" value="C:ribonucleoprotein complex"/>
    <property type="evidence" value="ECO:0007669"/>
    <property type="project" value="UniProtKB-KW"/>
</dbReference>
<dbReference type="InterPro" id="IPR036388">
    <property type="entry name" value="WH-like_DNA-bd_sf"/>
</dbReference>
<evidence type="ECO:0000256" key="4">
    <source>
        <dbReference type="ARBA" id="ARBA00035021"/>
    </source>
</evidence>
<name>A0A7R9MRR7_9ACAR</name>
<sequence length="99" mass="11292">VLFDKGTYDKFVKEVPSYKLITPSVVSERLKIRGSLARKALLELHEKGLIRQVIKHHSQTIYTRTTKADDAEQEAEQEAQQEGQKGKKGKQQKEKAEKA</sequence>
<protein>
    <recommendedName>
        <fullName evidence="6">40S ribosomal protein S25</fullName>
    </recommendedName>
</protein>
<evidence type="ECO:0000256" key="6">
    <source>
        <dbReference type="RuleBase" id="RU366057"/>
    </source>
</evidence>
<dbReference type="Proteomes" id="UP000728032">
    <property type="component" value="Unassembled WGS sequence"/>
</dbReference>
<proteinExistence type="inferred from homology"/>
<feature type="non-terminal residue" evidence="9">
    <location>
        <position position="1"/>
    </location>
</feature>
<evidence type="ECO:0000313" key="9">
    <source>
        <dbReference type="EMBL" id="CAD7664966.1"/>
    </source>
</evidence>
<dbReference type="EMBL" id="CAJPVJ010042349">
    <property type="protein sequence ID" value="CAG2182103.1"/>
    <property type="molecule type" value="Genomic_DNA"/>
</dbReference>
<dbReference type="GO" id="GO:0005840">
    <property type="term" value="C:ribosome"/>
    <property type="evidence" value="ECO:0007669"/>
    <property type="project" value="UniProtKB-KW"/>
</dbReference>
<keyword evidence="2 6" id="KW-0689">Ribosomal protein</keyword>
<dbReference type="InterPro" id="IPR004977">
    <property type="entry name" value="Ribosomal_eS25"/>
</dbReference>
<keyword evidence="3 6" id="KW-0687">Ribonucleoprotein</keyword>
<gene>
    <name evidence="8" type="ORF">ONB1V03_LOCUS13930</name>
    <name evidence="9" type="ORF">ONB1V03_LOCUS21524</name>
</gene>
<comment type="subunit">
    <text evidence="4">Component of the small ribosomal subunit.</text>
</comment>
<dbReference type="EMBL" id="OC957174">
    <property type="protein sequence ID" value="CAD7664966.1"/>
    <property type="molecule type" value="Genomic_DNA"/>
</dbReference>
<comment type="function">
    <text evidence="5">Component of the small ribosomal subunit. The ribosome is a large ribonucleoprotein complex responsible for the synthesis of proteins in the cell.</text>
</comment>
<evidence type="ECO:0000256" key="1">
    <source>
        <dbReference type="ARBA" id="ARBA00009106"/>
    </source>
</evidence>
<accession>A0A7R9MRR7</accession>
<feature type="region of interest" description="Disordered" evidence="7">
    <location>
        <begin position="64"/>
        <end position="99"/>
    </location>
</feature>
<evidence type="ECO:0000313" key="10">
    <source>
        <dbReference type="Proteomes" id="UP000728032"/>
    </source>
</evidence>
<dbReference type="AlphaFoldDB" id="A0A7R9MRR7"/>
<evidence type="ECO:0000256" key="5">
    <source>
        <dbReference type="ARBA" id="ARBA00045746"/>
    </source>
</evidence>
<comment type="similarity">
    <text evidence="1 6">Belongs to the eukaryotic ribosomal protein eS25 family.</text>
</comment>
<dbReference type="EMBL" id="OC927567">
    <property type="protein sequence ID" value="CAD7657300.1"/>
    <property type="molecule type" value="Genomic_DNA"/>
</dbReference>
<evidence type="ECO:0000256" key="7">
    <source>
        <dbReference type="SAM" id="MobiDB-lite"/>
    </source>
</evidence>
<organism evidence="9">
    <name type="scientific">Oppiella nova</name>
    <dbReference type="NCBI Taxonomy" id="334625"/>
    <lineage>
        <taxon>Eukaryota</taxon>
        <taxon>Metazoa</taxon>
        <taxon>Ecdysozoa</taxon>
        <taxon>Arthropoda</taxon>
        <taxon>Chelicerata</taxon>
        <taxon>Arachnida</taxon>
        <taxon>Acari</taxon>
        <taxon>Acariformes</taxon>
        <taxon>Sarcoptiformes</taxon>
        <taxon>Oribatida</taxon>
        <taxon>Brachypylina</taxon>
        <taxon>Oppioidea</taxon>
        <taxon>Oppiidae</taxon>
        <taxon>Oppiella</taxon>
    </lineage>
</organism>
<keyword evidence="10" id="KW-1185">Reference proteome</keyword>
<dbReference type="OrthoDB" id="6358884at2759"/>
<evidence type="ECO:0000256" key="2">
    <source>
        <dbReference type="ARBA" id="ARBA00022980"/>
    </source>
</evidence>
<evidence type="ECO:0000313" key="8">
    <source>
        <dbReference type="EMBL" id="CAD7657300.1"/>
    </source>
</evidence>